<dbReference type="EMBL" id="MGBR01000001">
    <property type="protein sequence ID" value="OGK74243.1"/>
    <property type="molecule type" value="Genomic_DNA"/>
</dbReference>
<evidence type="ECO:0000313" key="2">
    <source>
        <dbReference type="EMBL" id="OGK74243.1"/>
    </source>
</evidence>
<organism evidence="2 3">
    <name type="scientific">Candidatus Roizmanbacteria bacterium RIFOXYD1_FULL_38_12</name>
    <dbReference type="NCBI Taxonomy" id="1802093"/>
    <lineage>
        <taxon>Bacteria</taxon>
        <taxon>Candidatus Roizmaniibacteriota</taxon>
    </lineage>
</organism>
<protein>
    <submittedName>
        <fullName evidence="2">Transcriptional regulator</fullName>
    </submittedName>
</protein>
<dbReference type="Proteomes" id="UP000177050">
    <property type="component" value="Unassembled WGS sequence"/>
</dbReference>
<dbReference type="AlphaFoldDB" id="A0A1F7L291"/>
<dbReference type="Pfam" id="PF12674">
    <property type="entry name" value="Zn_ribbon_2"/>
    <property type="match status" value="1"/>
</dbReference>
<name>A0A1F7L291_9BACT</name>
<gene>
    <name evidence="2" type="ORF">A3K52_05770</name>
</gene>
<comment type="caution">
    <text evidence="2">The sequence shown here is derived from an EMBL/GenBank/DDBJ whole genome shotgun (WGS) entry which is preliminary data.</text>
</comment>
<dbReference type="InterPro" id="IPR025868">
    <property type="entry name" value="Zn_ribbon_dom_put"/>
</dbReference>
<evidence type="ECO:0000313" key="3">
    <source>
        <dbReference type="Proteomes" id="UP000177050"/>
    </source>
</evidence>
<feature type="domain" description="Putative zinc ribbon" evidence="1">
    <location>
        <begin position="9"/>
        <end position="88"/>
    </location>
</feature>
<reference evidence="2 3" key="1">
    <citation type="journal article" date="2016" name="Nat. Commun.">
        <title>Thousands of microbial genomes shed light on interconnected biogeochemical processes in an aquifer system.</title>
        <authorList>
            <person name="Anantharaman K."/>
            <person name="Brown C.T."/>
            <person name="Hug L.A."/>
            <person name="Sharon I."/>
            <person name="Castelle C.J."/>
            <person name="Probst A.J."/>
            <person name="Thomas B.C."/>
            <person name="Singh A."/>
            <person name="Wilkins M.J."/>
            <person name="Karaoz U."/>
            <person name="Brodie E.L."/>
            <person name="Williams K.H."/>
            <person name="Hubbard S.S."/>
            <person name="Banfield J.F."/>
        </authorList>
    </citation>
    <scope>NUCLEOTIDE SEQUENCE [LARGE SCALE GENOMIC DNA]</scope>
</reference>
<proteinExistence type="predicted"/>
<evidence type="ECO:0000259" key="1">
    <source>
        <dbReference type="Pfam" id="PF12674"/>
    </source>
</evidence>
<sequence length="89" mass="10229">MSQKFYSVICQSCGMPMKIDSDFGTNTDKSKNEEYCTYCYQQGAFTNPNITIDQMITACVGMMVKFGTPEDEAKKMMQELIPTLKRWKK</sequence>
<accession>A0A1F7L291</accession>